<evidence type="ECO:0000313" key="1">
    <source>
        <dbReference type="EMBL" id="KAA0064148.1"/>
    </source>
</evidence>
<dbReference type="EMBL" id="SSTD01008355">
    <property type="protein sequence ID" value="TYK16013.1"/>
    <property type="molecule type" value="Genomic_DNA"/>
</dbReference>
<dbReference type="Proteomes" id="UP000321947">
    <property type="component" value="Unassembled WGS sequence"/>
</dbReference>
<proteinExistence type="predicted"/>
<gene>
    <name evidence="2" type="ORF">E5676_scaffold3068G00090</name>
    <name evidence="1" type="ORF">E6C27_scaffold548G00710</name>
</gene>
<accession>A0A5A7V952</accession>
<protein>
    <submittedName>
        <fullName evidence="1">Uncharacterized protein</fullName>
    </submittedName>
</protein>
<dbReference type="EMBL" id="SSTE01001908">
    <property type="protein sequence ID" value="KAA0064148.1"/>
    <property type="molecule type" value="Genomic_DNA"/>
</dbReference>
<sequence>MLVIVSRHLCPSLIISHRESRERSPCLQDRLSFIVLPIFPSIAYRRLRPSSIDHSVAPPSTPFEVSSFYELGACKRASSFMSCTSQLLEPLLVSLSSKPCVRAAHPFQVELISFSRAANPILVLFLHVLDHQSIMRCYVYEWSNRVTYSPVVLSVPSGKGIGRGRRKLANDKK</sequence>
<organism evidence="1 3">
    <name type="scientific">Cucumis melo var. makuwa</name>
    <name type="common">Oriental melon</name>
    <dbReference type="NCBI Taxonomy" id="1194695"/>
    <lineage>
        <taxon>Eukaryota</taxon>
        <taxon>Viridiplantae</taxon>
        <taxon>Streptophyta</taxon>
        <taxon>Embryophyta</taxon>
        <taxon>Tracheophyta</taxon>
        <taxon>Spermatophyta</taxon>
        <taxon>Magnoliopsida</taxon>
        <taxon>eudicotyledons</taxon>
        <taxon>Gunneridae</taxon>
        <taxon>Pentapetalae</taxon>
        <taxon>rosids</taxon>
        <taxon>fabids</taxon>
        <taxon>Cucurbitales</taxon>
        <taxon>Cucurbitaceae</taxon>
        <taxon>Benincaseae</taxon>
        <taxon>Cucumis</taxon>
    </lineage>
</organism>
<comment type="caution">
    <text evidence="1">The sequence shown here is derived from an EMBL/GenBank/DDBJ whole genome shotgun (WGS) entry which is preliminary data.</text>
</comment>
<reference evidence="3 4" key="1">
    <citation type="submission" date="2019-08" db="EMBL/GenBank/DDBJ databases">
        <title>Draft genome sequences of two oriental melons (Cucumis melo L. var makuwa).</title>
        <authorList>
            <person name="Kwon S.-Y."/>
        </authorList>
    </citation>
    <scope>NUCLEOTIDE SEQUENCE [LARGE SCALE GENOMIC DNA]</scope>
    <source>
        <strain evidence="4">cv. Chang Bougi</strain>
        <strain evidence="3">cv. SW 3</strain>
        <tissue evidence="1">Leaf</tissue>
    </source>
</reference>
<evidence type="ECO:0000313" key="3">
    <source>
        <dbReference type="Proteomes" id="UP000321393"/>
    </source>
</evidence>
<name>A0A5A7V952_CUCMM</name>
<dbReference type="Proteomes" id="UP000321393">
    <property type="component" value="Unassembled WGS sequence"/>
</dbReference>
<evidence type="ECO:0000313" key="4">
    <source>
        <dbReference type="Proteomes" id="UP000321947"/>
    </source>
</evidence>
<evidence type="ECO:0000313" key="2">
    <source>
        <dbReference type="EMBL" id="TYK16013.1"/>
    </source>
</evidence>
<dbReference type="AlphaFoldDB" id="A0A5A7V952"/>